<dbReference type="OrthoDB" id="6369184at2759"/>
<keyword evidence="5" id="KW-1185">Reference proteome</keyword>
<dbReference type="CDD" id="cd00041">
    <property type="entry name" value="CUB"/>
    <property type="match status" value="2"/>
</dbReference>
<feature type="region of interest" description="Disordered" evidence="3">
    <location>
        <begin position="728"/>
        <end position="753"/>
    </location>
</feature>
<evidence type="ECO:0000313" key="5">
    <source>
        <dbReference type="Proteomes" id="UP000829291"/>
    </source>
</evidence>
<protein>
    <submittedName>
        <fullName evidence="6">Uncharacterized protein LOC107225600</fullName>
    </submittedName>
</protein>
<reference evidence="6" key="1">
    <citation type="submission" date="2025-08" db="UniProtKB">
        <authorList>
            <consortium name="RefSeq"/>
        </authorList>
    </citation>
    <scope>IDENTIFICATION</scope>
    <source>
        <tissue evidence="6">Thorax and Abdomen</tissue>
    </source>
</reference>
<organism evidence="6">
    <name type="scientific">Neodiprion lecontei</name>
    <name type="common">Redheaded pine sawfly</name>
    <dbReference type="NCBI Taxonomy" id="441921"/>
    <lineage>
        <taxon>Eukaryota</taxon>
        <taxon>Metazoa</taxon>
        <taxon>Ecdysozoa</taxon>
        <taxon>Arthropoda</taxon>
        <taxon>Hexapoda</taxon>
        <taxon>Insecta</taxon>
        <taxon>Pterygota</taxon>
        <taxon>Neoptera</taxon>
        <taxon>Endopterygota</taxon>
        <taxon>Hymenoptera</taxon>
        <taxon>Tenthredinoidea</taxon>
        <taxon>Diprionidae</taxon>
        <taxon>Diprioninae</taxon>
        <taxon>Neodiprion</taxon>
    </lineage>
</organism>
<dbReference type="PROSITE" id="PS01180">
    <property type="entry name" value="CUB"/>
    <property type="match status" value="3"/>
</dbReference>
<dbReference type="Gene3D" id="2.60.120.290">
    <property type="entry name" value="Spermadhesin, CUB domain"/>
    <property type="match status" value="3"/>
</dbReference>
<dbReference type="PANTHER" id="PTHR24255:SF31">
    <property type="entry name" value="CUBILIN-LIKE PROTEIN"/>
    <property type="match status" value="1"/>
</dbReference>
<sequence>MVRTISCTFLGFSVRRLSCQKPIKSNVETGLVFNPKYVITSPKYPSIYPSSQDCVYVLKGSQFAKCEQEFHLQFLDFQLEASTGCVEDYLKIGNGTVYCGNSIGTRKFRGQDNSLKIIFHSGNGTRAKGFRILVTALPCGDSQLSPLTKVSSTTKAAIVDNSAKTSYPVYRPEIEFDEEDEASKDVGRGDQPSPRIHTTTYPTKASSTPSNLPNGVKRPSEHLELPEFEQHDFCDKNCGHVQEADVSFSSSKPPSITSYLYLPPASIARPLKVTGANTSPNLSSETIPGGIAIRNFEETTTRPSQLAVETTEPSRDFLVHPQKIPLPFTRLGVKPEKRTQSSLSSQSPSQTYETFNRWLTYGVPDSLSPVNPSVPTTSFDPFANNNNNNNNDPGISYNPNLGTNCGDGRSPSFGTGNGNFVPPGSIGFGNNPGVNCIPTTTNCGGNSIPNFGTGNGNFVPTGSNGFGNIPSYYPSNGGNGRPSFYPVTHYPAPSYPGTNVQPYHPSGTNFGNDNGYPDAGNEFDFSFGVNNNNNGNYPSKTPTNGYYYPNGNGNGNGNPFYGTDDTTYFNNGLSECCGSVYSSSNFLLANPGFPSLIYSSNSYECQYTIQRASQSTCQLRMYFKFFNFGSEDQFCAYGYVEVDGRRLCGCKTGLNVTTSFDNIATKVITVKYLGYPKVKFNGFVIEVTQESCLTNYLRTGSGSAGQEFLLNTNQPVFATNYQRNYKRSASLDGEAERSSDPEKDVEELREKRDLGHTFERTNSAALTTSQNLFFGSCQVFKFLNWVKAAKQVYLRSAQCSSGSTNTGTLSTISVIPIFPDNVNSAILNFPSSANCETVNVVEGIVSSSYYPNSYSNNLNQCYRFFKAPGYCQLELAILDFDLENSTLCRKDYVTFSGQKKRYCGTSLTGSRTIFDLTQSSFADLYFVTDSSGTGRGFRAGFTQISC</sequence>
<dbReference type="FunCoup" id="A0A6J0C577">
    <property type="interactions" value="39"/>
</dbReference>
<feature type="domain" description="CUB" evidence="4">
    <location>
        <begin position="831"/>
        <end position="944"/>
    </location>
</feature>
<dbReference type="SUPFAM" id="SSF49854">
    <property type="entry name" value="Spermadhesin, CUB domain"/>
    <property type="match status" value="3"/>
</dbReference>
<feature type="domain" description="CUB" evidence="4">
    <location>
        <begin position="577"/>
        <end position="690"/>
    </location>
</feature>
<feature type="domain" description="CUB" evidence="4">
    <location>
        <begin position="19"/>
        <end position="137"/>
    </location>
</feature>
<dbReference type="InterPro" id="IPR035914">
    <property type="entry name" value="Sperma_CUB_dom_sf"/>
</dbReference>
<evidence type="ECO:0000256" key="2">
    <source>
        <dbReference type="PROSITE-ProRule" id="PRU00059"/>
    </source>
</evidence>
<dbReference type="SMART" id="SM00042">
    <property type="entry name" value="CUB"/>
    <property type="match status" value="2"/>
</dbReference>
<dbReference type="GO" id="GO:0004252">
    <property type="term" value="F:serine-type endopeptidase activity"/>
    <property type="evidence" value="ECO:0007669"/>
    <property type="project" value="TreeGrafter"/>
</dbReference>
<dbReference type="Pfam" id="PF00431">
    <property type="entry name" value="CUB"/>
    <property type="match status" value="2"/>
</dbReference>
<name>A0A6J0C577_NEOLC</name>
<dbReference type="KEGG" id="nlo:107225600"/>
<dbReference type="InParanoid" id="A0A6J0C577"/>
<dbReference type="Proteomes" id="UP000829291">
    <property type="component" value="Chromosome 2"/>
</dbReference>
<comment type="caution">
    <text evidence="2">Lacks conserved residue(s) required for the propagation of feature annotation.</text>
</comment>
<accession>A0A6J0C577</accession>
<proteinExistence type="predicted"/>
<evidence type="ECO:0000256" key="3">
    <source>
        <dbReference type="SAM" id="MobiDB-lite"/>
    </source>
</evidence>
<evidence type="ECO:0000313" key="6">
    <source>
        <dbReference type="RefSeq" id="XP_015521610.2"/>
    </source>
</evidence>
<dbReference type="GO" id="GO:0005615">
    <property type="term" value="C:extracellular space"/>
    <property type="evidence" value="ECO:0007669"/>
    <property type="project" value="TreeGrafter"/>
</dbReference>
<dbReference type="PANTHER" id="PTHR24255">
    <property type="entry name" value="COMPLEMENT COMPONENT 1, S SUBCOMPONENT-RELATED"/>
    <property type="match status" value="1"/>
</dbReference>
<gene>
    <name evidence="6" type="primary">LOC107225600</name>
</gene>
<feature type="region of interest" description="Disordered" evidence="3">
    <location>
        <begin position="173"/>
        <end position="219"/>
    </location>
</feature>
<evidence type="ECO:0000256" key="1">
    <source>
        <dbReference type="ARBA" id="ARBA00023157"/>
    </source>
</evidence>
<feature type="compositionally biased region" description="Basic and acidic residues" evidence="3">
    <location>
        <begin position="734"/>
        <end position="753"/>
    </location>
</feature>
<dbReference type="GeneID" id="107225600"/>
<dbReference type="InterPro" id="IPR000859">
    <property type="entry name" value="CUB_dom"/>
</dbReference>
<dbReference type="AlphaFoldDB" id="A0A6J0C577"/>
<evidence type="ECO:0000259" key="4">
    <source>
        <dbReference type="PROSITE" id="PS01180"/>
    </source>
</evidence>
<feature type="compositionally biased region" description="Polar residues" evidence="3">
    <location>
        <begin position="196"/>
        <end position="213"/>
    </location>
</feature>
<dbReference type="RefSeq" id="XP_015521610.2">
    <property type="nucleotide sequence ID" value="XM_015666124.2"/>
</dbReference>
<keyword evidence="1" id="KW-1015">Disulfide bond</keyword>